<dbReference type="PROSITE" id="PS51257">
    <property type="entry name" value="PROKAR_LIPOPROTEIN"/>
    <property type="match status" value="1"/>
</dbReference>
<dbReference type="AlphaFoldDB" id="A0A1R3SVG8"/>
<dbReference type="GO" id="GO:0016209">
    <property type="term" value="F:antioxidant activity"/>
    <property type="evidence" value="ECO:0007669"/>
    <property type="project" value="InterPro"/>
</dbReference>
<keyword evidence="3" id="KW-1185">Reference proteome</keyword>
<dbReference type="InterPro" id="IPR050553">
    <property type="entry name" value="Thioredoxin_ResA/DsbE_sf"/>
</dbReference>
<organism evidence="2 3">
    <name type="scientific">Proteiniphilum saccharofermentans</name>
    <dbReference type="NCBI Taxonomy" id="1642647"/>
    <lineage>
        <taxon>Bacteria</taxon>
        <taxon>Pseudomonadati</taxon>
        <taxon>Bacteroidota</taxon>
        <taxon>Bacteroidia</taxon>
        <taxon>Bacteroidales</taxon>
        <taxon>Dysgonomonadaceae</taxon>
        <taxon>Proteiniphilum</taxon>
    </lineage>
</organism>
<reference evidence="2 3" key="1">
    <citation type="submission" date="2016-08" db="EMBL/GenBank/DDBJ databases">
        <authorList>
            <person name="Seilhamer J.J."/>
        </authorList>
    </citation>
    <scope>NUCLEOTIDE SEQUENCE [LARGE SCALE GENOMIC DNA]</scope>
    <source>
        <strain evidence="2">M3/6</strain>
    </source>
</reference>
<dbReference type="PANTHER" id="PTHR42852">
    <property type="entry name" value="THIOL:DISULFIDE INTERCHANGE PROTEIN DSBE"/>
    <property type="match status" value="1"/>
</dbReference>
<feature type="domain" description="Thioredoxin" evidence="1">
    <location>
        <begin position="244"/>
        <end position="407"/>
    </location>
</feature>
<dbReference type="PANTHER" id="PTHR42852:SF13">
    <property type="entry name" value="PROTEIN DIPZ"/>
    <property type="match status" value="1"/>
</dbReference>
<evidence type="ECO:0000259" key="1">
    <source>
        <dbReference type="PROSITE" id="PS51352"/>
    </source>
</evidence>
<dbReference type="Pfam" id="PF00578">
    <property type="entry name" value="AhpC-TSA"/>
    <property type="match status" value="1"/>
</dbReference>
<dbReference type="Proteomes" id="UP000187464">
    <property type="component" value="Chromosome I"/>
</dbReference>
<dbReference type="InterPro" id="IPR000866">
    <property type="entry name" value="AhpC/TSA"/>
</dbReference>
<protein>
    <submittedName>
        <fullName evidence="2">Alkyl hydroperoxide reductase/ thiol specific antioxidant/ mal allergen</fullName>
    </submittedName>
</protein>
<name>A0A1R3SVG8_9BACT</name>
<sequence>MLKIQWTVYLLAALLIVSCQKQNTLQNGIWKGELSVAENKKAPFLFEVSDAGTDKASVTLLNGVERVKLDSVHFQSDTLIIPIAAYDAYIEGIISGDAIEGKFIKNYIENDPGVLFHATFGVKERFSPAETTPDTRIDGKWDVLFISEEGDTTRNVGVFKSENNVVTGSILTNSGDLRFLEGAYTGSGVDLSAFGGLSPYLIEIQFSNDSAFNGKFYTTRGVTEIIGARNDYAELADPYSLAKLKPGYSSLGFNLPNLEGQNISLSDERYRGKVVVVSILGSWCPNCLDEMEFLAPWYDENKDRGVEVIGIAFERKNDFDYAKTALTRLKNRYGTNYEILFGGEVGRESVANALPEVENFSSYPTTLFIDKKGEVRKIHTGFNGPATGLFYEEFKKDFNSLIDSLLSE</sequence>
<dbReference type="InterPro" id="IPR036249">
    <property type="entry name" value="Thioredoxin-like_sf"/>
</dbReference>
<dbReference type="GO" id="GO:0016491">
    <property type="term" value="F:oxidoreductase activity"/>
    <property type="evidence" value="ECO:0007669"/>
    <property type="project" value="InterPro"/>
</dbReference>
<dbReference type="KEGG" id="psac:PSM36_0734"/>
<evidence type="ECO:0000313" key="3">
    <source>
        <dbReference type="Proteomes" id="UP000187464"/>
    </source>
</evidence>
<dbReference type="PROSITE" id="PS51352">
    <property type="entry name" value="THIOREDOXIN_2"/>
    <property type="match status" value="1"/>
</dbReference>
<accession>A0A1R3SVG8</accession>
<proteinExistence type="predicted"/>
<evidence type="ECO:0000313" key="2">
    <source>
        <dbReference type="EMBL" id="SCD19561.1"/>
    </source>
</evidence>
<dbReference type="SUPFAM" id="SSF52833">
    <property type="entry name" value="Thioredoxin-like"/>
    <property type="match status" value="1"/>
</dbReference>
<dbReference type="RefSeq" id="WP_076928931.1">
    <property type="nucleotide sequence ID" value="NZ_LT605205.1"/>
</dbReference>
<dbReference type="STRING" id="1642647.PSM36_0734"/>
<dbReference type="InterPro" id="IPR013766">
    <property type="entry name" value="Thioredoxin_domain"/>
</dbReference>
<gene>
    <name evidence="2" type="ORF">PSM36_0734</name>
</gene>
<dbReference type="EMBL" id="LT605205">
    <property type="protein sequence ID" value="SCD19561.1"/>
    <property type="molecule type" value="Genomic_DNA"/>
</dbReference>
<dbReference type="Gene3D" id="3.40.30.10">
    <property type="entry name" value="Glutaredoxin"/>
    <property type="match status" value="1"/>
</dbReference>
<dbReference type="CDD" id="cd02966">
    <property type="entry name" value="TlpA_like_family"/>
    <property type="match status" value="1"/>
</dbReference>